<dbReference type="SUPFAM" id="SSF47031">
    <property type="entry name" value="Second domain of FERM"/>
    <property type="match status" value="1"/>
</dbReference>
<keyword evidence="10" id="KW-1185">Reference proteome</keyword>
<dbReference type="InterPro" id="IPR000299">
    <property type="entry name" value="FERM_domain"/>
</dbReference>
<dbReference type="InterPro" id="IPR000798">
    <property type="entry name" value="Ez/rad/moesin-like"/>
</dbReference>
<dbReference type="Pfam" id="PF09380">
    <property type="entry name" value="FERM_C"/>
    <property type="match status" value="1"/>
</dbReference>
<dbReference type="GeneTree" id="ENSGT00940000155617"/>
<dbReference type="InterPro" id="IPR019748">
    <property type="entry name" value="FERM_central"/>
</dbReference>
<dbReference type="SUPFAM" id="SSF50729">
    <property type="entry name" value="PH domain-like"/>
    <property type="match status" value="1"/>
</dbReference>
<dbReference type="CDD" id="cd13184">
    <property type="entry name" value="FERM_C_4_1_family"/>
    <property type="match status" value="1"/>
</dbReference>
<dbReference type="Ensembl" id="ENSACLT00000054871.1">
    <property type="protein sequence ID" value="ENSACLP00000065289.1"/>
    <property type="gene ID" value="ENSACLG00000007019.2"/>
</dbReference>
<organism evidence="9 10">
    <name type="scientific">Astatotilapia calliptera</name>
    <name type="common">Eastern happy</name>
    <name type="synonym">Chromis callipterus</name>
    <dbReference type="NCBI Taxonomy" id="8154"/>
    <lineage>
        <taxon>Eukaryota</taxon>
        <taxon>Metazoa</taxon>
        <taxon>Chordata</taxon>
        <taxon>Craniata</taxon>
        <taxon>Vertebrata</taxon>
        <taxon>Euteleostomi</taxon>
        <taxon>Actinopterygii</taxon>
        <taxon>Neopterygii</taxon>
        <taxon>Teleostei</taxon>
        <taxon>Neoteleostei</taxon>
        <taxon>Acanthomorphata</taxon>
        <taxon>Ovalentaria</taxon>
        <taxon>Cichlomorphae</taxon>
        <taxon>Cichliformes</taxon>
        <taxon>Cichlidae</taxon>
        <taxon>African cichlids</taxon>
        <taxon>Pseudocrenilabrinae</taxon>
        <taxon>Haplochromini</taxon>
        <taxon>Astatotilapia</taxon>
    </lineage>
</organism>
<dbReference type="FunFam" id="3.10.20.90:FF:000002">
    <property type="entry name" value="Erythrocyte protein band 4.1-like 3"/>
    <property type="match status" value="1"/>
</dbReference>
<keyword evidence="7" id="KW-1133">Transmembrane helix</keyword>
<dbReference type="InterPro" id="IPR035963">
    <property type="entry name" value="FERM_2"/>
</dbReference>
<dbReference type="SMART" id="SM01195">
    <property type="entry name" value="FA"/>
    <property type="match status" value="1"/>
</dbReference>
<dbReference type="PROSITE" id="PS00661">
    <property type="entry name" value="FERM_2"/>
    <property type="match status" value="1"/>
</dbReference>
<gene>
    <name evidence="9" type="primary">EPB41L2</name>
</gene>
<evidence type="ECO:0000256" key="7">
    <source>
        <dbReference type="SAM" id="Phobius"/>
    </source>
</evidence>
<reference evidence="9" key="4">
    <citation type="submission" date="2025-09" db="UniProtKB">
        <authorList>
            <consortium name="Ensembl"/>
        </authorList>
    </citation>
    <scope>IDENTIFICATION</scope>
</reference>
<dbReference type="RefSeq" id="XP_026049630.1">
    <property type="nucleotide sequence ID" value="XM_026193845.1"/>
</dbReference>
<dbReference type="InterPro" id="IPR029071">
    <property type="entry name" value="Ubiquitin-like_domsf"/>
</dbReference>
<dbReference type="InterPro" id="IPR019747">
    <property type="entry name" value="FERM_CS"/>
</dbReference>
<dbReference type="GO" id="GO:0003779">
    <property type="term" value="F:actin binding"/>
    <property type="evidence" value="ECO:0007669"/>
    <property type="project" value="UniProtKB-KW"/>
</dbReference>
<dbReference type="GO" id="GO:0005856">
    <property type="term" value="C:cytoskeleton"/>
    <property type="evidence" value="ECO:0007669"/>
    <property type="project" value="UniProtKB-SubCell"/>
</dbReference>
<dbReference type="SUPFAM" id="SSF54236">
    <property type="entry name" value="Ubiquitin-like"/>
    <property type="match status" value="1"/>
</dbReference>
<feature type="compositionally biased region" description="Basic and acidic residues" evidence="6">
    <location>
        <begin position="137"/>
        <end position="159"/>
    </location>
</feature>
<evidence type="ECO:0000256" key="5">
    <source>
        <dbReference type="ARBA" id="ARBA00023212"/>
    </source>
</evidence>
<feature type="transmembrane region" description="Helical" evidence="7">
    <location>
        <begin position="724"/>
        <end position="746"/>
    </location>
</feature>
<dbReference type="InterPro" id="IPR014847">
    <property type="entry name" value="FA"/>
</dbReference>
<protein>
    <recommendedName>
        <fullName evidence="8">FERM domain-containing protein</fullName>
    </recommendedName>
</protein>
<dbReference type="GO" id="GO:0005886">
    <property type="term" value="C:plasma membrane"/>
    <property type="evidence" value="ECO:0007669"/>
    <property type="project" value="TreeGrafter"/>
</dbReference>
<dbReference type="InterPro" id="IPR018980">
    <property type="entry name" value="FERM_PH-like_C"/>
</dbReference>
<evidence type="ECO:0000256" key="6">
    <source>
        <dbReference type="SAM" id="MobiDB-lite"/>
    </source>
</evidence>
<feature type="compositionally biased region" description="Basic and acidic residues" evidence="6">
    <location>
        <begin position="40"/>
        <end position="58"/>
    </location>
</feature>
<evidence type="ECO:0000256" key="4">
    <source>
        <dbReference type="ARBA" id="ARBA00023203"/>
    </source>
</evidence>
<dbReference type="InterPro" id="IPR014352">
    <property type="entry name" value="FERM/acyl-CoA-bd_prot_sf"/>
</dbReference>
<dbReference type="PROSITE" id="PS50057">
    <property type="entry name" value="FERM_3"/>
    <property type="match status" value="1"/>
</dbReference>
<keyword evidence="7" id="KW-0472">Membrane</keyword>
<feature type="transmembrane region" description="Helical" evidence="7">
    <location>
        <begin position="874"/>
        <end position="891"/>
    </location>
</feature>
<dbReference type="CDD" id="cd17106">
    <property type="entry name" value="FERM_F1_EPB41L"/>
    <property type="match status" value="1"/>
</dbReference>
<dbReference type="CDD" id="cd14473">
    <property type="entry name" value="FERM_B-lobe"/>
    <property type="match status" value="1"/>
</dbReference>
<dbReference type="PRINTS" id="PR00661">
    <property type="entry name" value="ERMFAMILY"/>
</dbReference>
<dbReference type="PRINTS" id="PR00935">
    <property type="entry name" value="BAND41"/>
</dbReference>
<dbReference type="Pfam" id="PF09379">
    <property type="entry name" value="FERM_N"/>
    <property type="match status" value="1"/>
</dbReference>
<dbReference type="FunFam" id="1.20.80.10:FF:000001">
    <property type="entry name" value="Erythrocyte membrane protein band 4.1"/>
    <property type="match status" value="1"/>
</dbReference>
<keyword evidence="4" id="KW-0009">Actin-binding</keyword>
<evidence type="ECO:0000313" key="10">
    <source>
        <dbReference type="Proteomes" id="UP000265100"/>
    </source>
</evidence>
<dbReference type="Proteomes" id="UP000265100">
    <property type="component" value="Chromosome 15"/>
</dbReference>
<comment type="subcellular location">
    <subcellularLocation>
        <location evidence="1">Cytoplasm</location>
        <location evidence="1">Cytoskeleton</location>
    </subcellularLocation>
</comment>
<keyword evidence="5" id="KW-0206">Cytoskeleton</keyword>
<dbReference type="GO" id="GO:0031032">
    <property type="term" value="P:actomyosin structure organization"/>
    <property type="evidence" value="ECO:0007669"/>
    <property type="project" value="TreeGrafter"/>
</dbReference>
<evidence type="ECO:0000256" key="1">
    <source>
        <dbReference type="ARBA" id="ARBA00004245"/>
    </source>
</evidence>
<evidence type="ECO:0000256" key="3">
    <source>
        <dbReference type="ARBA" id="ARBA00022553"/>
    </source>
</evidence>
<reference evidence="10" key="2">
    <citation type="submission" date="2023-03" db="EMBL/GenBank/DDBJ databases">
        <authorList>
            <consortium name="Wellcome Sanger Institute Data Sharing"/>
        </authorList>
    </citation>
    <scope>NUCLEOTIDE SEQUENCE [LARGE SCALE GENOMIC DNA]</scope>
</reference>
<dbReference type="Pfam" id="PF00373">
    <property type="entry name" value="FERM_M"/>
    <property type="match status" value="1"/>
</dbReference>
<dbReference type="PANTHER" id="PTHR23280">
    <property type="entry name" value="4.1 G PROTEIN"/>
    <property type="match status" value="1"/>
</dbReference>
<dbReference type="GeneID" id="113037127"/>
<dbReference type="AlphaFoldDB" id="A0AAX7U7L5"/>
<feature type="compositionally biased region" description="Basic and acidic residues" evidence="6">
    <location>
        <begin position="114"/>
        <end position="128"/>
    </location>
</feature>
<dbReference type="Gene3D" id="1.20.80.10">
    <property type="match status" value="1"/>
</dbReference>
<accession>A0AAX7U7L5</accession>
<evidence type="ECO:0000313" key="9">
    <source>
        <dbReference type="Ensembl" id="ENSACLP00000065289.1"/>
    </source>
</evidence>
<dbReference type="PANTHER" id="PTHR23280:SF20">
    <property type="entry name" value="BAND 4.1-LIKE PROTEIN 3"/>
    <property type="match status" value="1"/>
</dbReference>
<dbReference type="SMART" id="SM01196">
    <property type="entry name" value="FERM_C"/>
    <property type="match status" value="1"/>
</dbReference>
<dbReference type="SMART" id="SM00295">
    <property type="entry name" value="B41"/>
    <property type="match status" value="1"/>
</dbReference>
<dbReference type="PROSITE" id="PS00660">
    <property type="entry name" value="FERM_1"/>
    <property type="match status" value="1"/>
</dbReference>
<dbReference type="InterPro" id="IPR018979">
    <property type="entry name" value="FERM_N"/>
</dbReference>
<proteinExistence type="predicted"/>
<dbReference type="Gene3D" id="3.10.20.90">
    <property type="entry name" value="Phosphatidylinositol 3-kinase Catalytic Subunit, Chain A, domain 1"/>
    <property type="match status" value="1"/>
</dbReference>
<evidence type="ECO:0000256" key="2">
    <source>
        <dbReference type="ARBA" id="ARBA00022490"/>
    </source>
</evidence>
<reference evidence="9 10" key="1">
    <citation type="submission" date="2018-05" db="EMBL/GenBank/DDBJ databases">
        <authorList>
            <person name="Datahose"/>
        </authorList>
    </citation>
    <scope>NUCLEOTIDE SEQUENCE</scope>
</reference>
<reference evidence="9" key="3">
    <citation type="submission" date="2025-08" db="UniProtKB">
        <authorList>
            <consortium name="Ensembl"/>
        </authorList>
    </citation>
    <scope>IDENTIFICATION</scope>
</reference>
<feature type="domain" description="FERM" evidence="8">
    <location>
        <begin position="204"/>
        <end position="486"/>
    </location>
</feature>
<dbReference type="FunFam" id="2.30.29.30:FF:000001">
    <property type="entry name" value="Erythrocyte membrane protein band 4.1"/>
    <property type="match status" value="1"/>
</dbReference>
<keyword evidence="7" id="KW-0812">Transmembrane</keyword>
<feature type="compositionally biased region" description="Acidic residues" evidence="6">
    <location>
        <begin position="84"/>
        <end position="99"/>
    </location>
</feature>
<sequence length="958" mass="107404">MTTEAGSETEVKEKAEESAAEPDQSEKATEDSQEVANAEVEEKERAKVKEKEGKEGKGISRYLPTWLKKQKSQSQTSPTKEDPPTEEPVSEVTQEEEGPTPEVNGHAEEVEEKEEVKSEQVKEKEAETHSNASADTEPAKEEKVEESAEKSPEETKETTEGEGAEEETKEKEGAVEAEGEAGEGQTSIFQSPLRLVRKNKMKLVVCHVTLLDGTDFTCEVEKRAKGQYLFFKVCEHLNLLEKDYFGLTYKDNHDQKCWLDPTKEIKRQIRSNNWQFAFNVKFYPPDPSLLTEDITRYLLCLQLREDVASGRLPCSFVTHALLGSYTLQAEIGDYEPDQPRPLDFISQLTFAPNQNKEMEEKILELYKSHRGMTPAQADTQFLESAKKLSMYGVDLHHAKDSEGVDIMLGVCANGLLVYKDRLRINRFAWPKILKISYKRNNFYIKIRPGETEQFESTVGFKLENHRAAKRLWKVCVENHSFFRLNAPEPPTKARFLTLGSKFRYSGRTQAQTRMASSLIDRPAPSFERTSSKRISRSLDGAPMISITEAGRESAENGREPHLELHSDSKSIFMFPLSFSSSSSLSSIPPSLDSISELDHVLSDISEDEDRIDDVDSAHTLWTLPSNTLSFFTDQQLADLEQLAQNPSSSQTCSSEILKSVESCQAQTRATAGLLNWRSWFSLKGVVKYVSFVFGFLSVSGNGNMCLATGAFSRLMKKLHLFSPALFMMMFKWVPKLNICTITAWNYRVSNMIMSKLDQILNILTFRWTHLVAFLIQHLPPKISNTVAALCSRPAQLSLPNISSLHPSILSTIASLSSLPARPFSFPSCGSLPAFSCSNLIASVHRYLLNPSPLFLPCLLVVFLLAVMLTASQSVVLALILATPLGLTLCYLEKVVSSQRKTALPVFLDDGPDDQSENQLSSVFNRQASPLTPTHTPPRIRHRTNTEATWMQEMCDPAA</sequence>
<feature type="region of interest" description="Disordered" evidence="6">
    <location>
        <begin position="1"/>
        <end position="186"/>
    </location>
</feature>
<feature type="transmembrane region" description="Helical" evidence="7">
    <location>
        <begin position="847"/>
        <end position="868"/>
    </location>
</feature>
<dbReference type="InterPro" id="IPR019749">
    <property type="entry name" value="Band_41_domain"/>
</dbReference>
<evidence type="ECO:0000259" key="8">
    <source>
        <dbReference type="PROSITE" id="PS50057"/>
    </source>
</evidence>
<keyword evidence="2" id="KW-0963">Cytoplasm</keyword>
<keyword evidence="3" id="KW-0597">Phosphoprotein</keyword>
<dbReference type="Gene3D" id="2.30.29.30">
    <property type="entry name" value="Pleckstrin-homology domain (PH domain)/Phosphotyrosine-binding domain (PTB)"/>
    <property type="match status" value="1"/>
</dbReference>
<dbReference type="Pfam" id="PF08736">
    <property type="entry name" value="FA"/>
    <property type="match status" value="1"/>
</dbReference>
<name>A0AAX7U7L5_ASTCA</name>
<dbReference type="InterPro" id="IPR011993">
    <property type="entry name" value="PH-like_dom_sf"/>
</dbReference>